<evidence type="ECO:0000313" key="9">
    <source>
        <dbReference type="Proteomes" id="UP001162800"/>
    </source>
</evidence>
<feature type="transmembrane region" description="Helical" evidence="7">
    <location>
        <begin position="227"/>
        <end position="252"/>
    </location>
</feature>
<feature type="transmembrane region" description="Helical" evidence="7">
    <location>
        <begin position="200"/>
        <end position="221"/>
    </location>
</feature>
<evidence type="ECO:0000256" key="6">
    <source>
        <dbReference type="SAM" id="MobiDB-lite"/>
    </source>
</evidence>
<dbReference type="Gene3D" id="1.10.3860.10">
    <property type="entry name" value="Sodium:dicarboxylate symporter"/>
    <property type="match status" value="1"/>
</dbReference>
<dbReference type="PANTHER" id="PTHR42865:SF1">
    <property type="entry name" value="AEROBIC C4-DICARBOXYLATE TRANSPORT PROTEIN"/>
    <property type="match status" value="1"/>
</dbReference>
<feature type="transmembrane region" description="Helical" evidence="7">
    <location>
        <begin position="29"/>
        <end position="48"/>
    </location>
</feature>
<feature type="transmembrane region" description="Helical" evidence="7">
    <location>
        <begin position="60"/>
        <end position="81"/>
    </location>
</feature>
<evidence type="ECO:0000256" key="2">
    <source>
        <dbReference type="ARBA" id="ARBA00022448"/>
    </source>
</evidence>
<reference evidence="8" key="1">
    <citation type="submission" date="2022-09" db="EMBL/GenBank/DDBJ databases">
        <title>The complete genome of Acidovorax sp. 5MLIR.</title>
        <authorList>
            <person name="Liu L."/>
            <person name="Yue J."/>
            <person name="Yang F."/>
            <person name="Yuan J."/>
            <person name="Li L."/>
        </authorList>
    </citation>
    <scope>NUCLEOTIDE SEQUENCE</scope>
    <source>
        <strain evidence="8">5MLIR</strain>
    </source>
</reference>
<evidence type="ECO:0000256" key="3">
    <source>
        <dbReference type="ARBA" id="ARBA00022692"/>
    </source>
</evidence>
<evidence type="ECO:0000256" key="1">
    <source>
        <dbReference type="ARBA" id="ARBA00004141"/>
    </source>
</evidence>
<accession>A0ABY6G9S6</accession>
<evidence type="ECO:0000256" key="7">
    <source>
        <dbReference type="SAM" id="Phobius"/>
    </source>
</evidence>
<dbReference type="Pfam" id="PF00375">
    <property type="entry name" value="SDF"/>
    <property type="match status" value="1"/>
</dbReference>
<feature type="transmembrane region" description="Helical" evidence="7">
    <location>
        <begin position="311"/>
        <end position="333"/>
    </location>
</feature>
<evidence type="ECO:0000256" key="5">
    <source>
        <dbReference type="ARBA" id="ARBA00023136"/>
    </source>
</evidence>
<gene>
    <name evidence="8" type="ORF">M9799_00490</name>
</gene>
<dbReference type="RefSeq" id="WP_231042472.1">
    <property type="nucleotide sequence ID" value="NZ_CP106881.1"/>
</dbReference>
<feature type="transmembrane region" description="Helical" evidence="7">
    <location>
        <begin position="162"/>
        <end position="179"/>
    </location>
</feature>
<dbReference type="InterPro" id="IPR001991">
    <property type="entry name" value="Na-dicarboxylate_symporter"/>
</dbReference>
<dbReference type="Proteomes" id="UP001162800">
    <property type="component" value="Chromosome"/>
</dbReference>
<sequence length="471" mass="49215">MTGPALTVDAGVPAAVVGLPWYRRLGTQVLIALVLGIVVGLAFPRFAAQLKLLGDMFLSLIKAGIAPLVFLTIVHGIASAGDVRSAGRVGWRAILYFELVSTLALVLGLVAGNLLGIGEGMAREVSGTAAPLAKGMAPRGLPEFIAHIVPDNFVGAFAKGELLQVVVLAVMAGIGILAIPEERRQRISAGLDSVCEVLFAFINLVMKLAPIGTFGAVAYSVGSNGPAVLIALAQLVLGFYAVVLLFIALVLGAITRLAGLSLWRLLRYIKDELLIVLGTASSESALPWLLIKLERLGCAKQTVGLVLPTGYAFNLDGTSLFMAMGVVFLSNAYGVPLGVEQQIGILLVMLLTSKGAATVSGGAFVAFTATVTATGMLPTEGLAVIFGVYRFLSMAIATCNTIGNSVAVVVVARWAGTFDARVAQRHLYPERHPRTAAADAALADGNLLPEDMKDTNPHPPGIDLHPQARPR</sequence>
<feature type="transmembrane region" description="Helical" evidence="7">
    <location>
        <begin position="273"/>
        <end position="291"/>
    </location>
</feature>
<name>A0ABY6G9S6_9BURK</name>
<dbReference type="PANTHER" id="PTHR42865">
    <property type="entry name" value="PROTON/GLUTAMATE-ASPARTATE SYMPORTER"/>
    <property type="match status" value="1"/>
</dbReference>
<feature type="transmembrane region" description="Helical" evidence="7">
    <location>
        <begin position="391"/>
        <end position="415"/>
    </location>
</feature>
<comment type="subcellular location">
    <subcellularLocation>
        <location evidence="1">Membrane</location>
        <topology evidence="1">Multi-pass membrane protein</topology>
    </subcellularLocation>
</comment>
<evidence type="ECO:0000313" key="8">
    <source>
        <dbReference type="EMBL" id="UYG51770.1"/>
    </source>
</evidence>
<evidence type="ECO:0000256" key="4">
    <source>
        <dbReference type="ARBA" id="ARBA00022989"/>
    </source>
</evidence>
<dbReference type="SUPFAM" id="SSF118215">
    <property type="entry name" value="Proton glutamate symport protein"/>
    <property type="match status" value="1"/>
</dbReference>
<feature type="transmembrane region" description="Helical" evidence="7">
    <location>
        <begin position="93"/>
        <end position="115"/>
    </location>
</feature>
<dbReference type="InterPro" id="IPR036458">
    <property type="entry name" value="Na:dicarbo_symporter_sf"/>
</dbReference>
<keyword evidence="3 7" id="KW-0812">Transmembrane</keyword>
<keyword evidence="4 7" id="KW-1133">Transmembrane helix</keyword>
<dbReference type="PRINTS" id="PR00173">
    <property type="entry name" value="EDTRNSPORT"/>
</dbReference>
<protein>
    <submittedName>
        <fullName evidence="8">Cation:dicarboxylase symporter family transporter</fullName>
    </submittedName>
</protein>
<feature type="transmembrane region" description="Helical" evidence="7">
    <location>
        <begin position="345"/>
        <end position="371"/>
    </location>
</feature>
<keyword evidence="5 7" id="KW-0472">Membrane</keyword>
<keyword evidence="9" id="KW-1185">Reference proteome</keyword>
<keyword evidence="2" id="KW-0813">Transport</keyword>
<proteinExistence type="predicted"/>
<organism evidence="8 9">
    <name type="scientific">Comamonas endophytica</name>
    <dbReference type="NCBI Taxonomy" id="2949090"/>
    <lineage>
        <taxon>Bacteria</taxon>
        <taxon>Pseudomonadati</taxon>
        <taxon>Pseudomonadota</taxon>
        <taxon>Betaproteobacteria</taxon>
        <taxon>Burkholderiales</taxon>
        <taxon>Comamonadaceae</taxon>
        <taxon>Comamonas</taxon>
    </lineage>
</organism>
<dbReference type="EMBL" id="CP106881">
    <property type="protein sequence ID" value="UYG51770.1"/>
    <property type="molecule type" value="Genomic_DNA"/>
</dbReference>
<feature type="region of interest" description="Disordered" evidence="6">
    <location>
        <begin position="447"/>
        <end position="471"/>
    </location>
</feature>